<organism evidence="1 2">
    <name type="scientific">Epicoccum nigrum</name>
    <name type="common">Soil fungus</name>
    <name type="synonym">Epicoccum purpurascens</name>
    <dbReference type="NCBI Taxonomy" id="105696"/>
    <lineage>
        <taxon>Eukaryota</taxon>
        <taxon>Fungi</taxon>
        <taxon>Dikarya</taxon>
        <taxon>Ascomycota</taxon>
        <taxon>Pezizomycotina</taxon>
        <taxon>Dothideomycetes</taxon>
        <taxon>Pleosporomycetidae</taxon>
        <taxon>Pleosporales</taxon>
        <taxon>Pleosporineae</taxon>
        <taxon>Didymellaceae</taxon>
        <taxon>Epicoccum</taxon>
    </lineage>
</organism>
<accession>A0A1Y2LPX4</accession>
<dbReference type="EMBL" id="KZ107855">
    <property type="protein sequence ID" value="OSS44958.1"/>
    <property type="molecule type" value="Genomic_DNA"/>
</dbReference>
<reference evidence="1 2" key="1">
    <citation type="journal article" date="2017" name="Genome Announc.">
        <title>Genome sequence of the saprophytic ascomycete Epicoccum nigrum ICMP 19927 strain isolated from New Zealand.</title>
        <authorList>
            <person name="Fokin M."/>
            <person name="Fleetwood D."/>
            <person name="Weir B.S."/>
            <person name="Villas-Boas S.G."/>
        </authorList>
    </citation>
    <scope>NUCLEOTIDE SEQUENCE [LARGE SCALE GENOMIC DNA]</scope>
    <source>
        <strain evidence="1 2">ICMP 19927</strain>
    </source>
</reference>
<gene>
    <name evidence="1" type="ORF">B5807_09104</name>
</gene>
<proteinExistence type="predicted"/>
<dbReference type="InParanoid" id="A0A1Y2LPX4"/>
<keyword evidence="2" id="KW-1185">Reference proteome</keyword>
<evidence type="ECO:0000313" key="1">
    <source>
        <dbReference type="EMBL" id="OSS44958.1"/>
    </source>
</evidence>
<name>A0A1Y2LPX4_EPING</name>
<evidence type="ECO:0008006" key="3">
    <source>
        <dbReference type="Google" id="ProtNLM"/>
    </source>
</evidence>
<evidence type="ECO:0000313" key="2">
    <source>
        <dbReference type="Proteomes" id="UP000193240"/>
    </source>
</evidence>
<sequence length="344" mass="38840">MLWQSNGLLIWRNKGAFPSWSWVGWVGKIDFDNWKMGSNYVLDVAHNTSPGSSDTDNDSGTYFRVLSTVPWVPVSAKSIQTLSHSSDASSELQASLQGLTDHAEKGAHENLIGFEPQQTQWKKHGNYWSRRCDSLRRFRYPIPVTMDFPTHILDLPTSLLHLKDFTTTAQLWCVLECASADVDTGAFARLDSFSIDSFNADSFNTDISHTETSNIDSSNMDSFNMNSFDMDVDSDAGHTYAKVNIYQSHKYESSLRIGTLQSDGQIIGDAASEKRKRYCDFVAISELCARGDDEGYIGSERGFSRYVNVLWDEKVRDFCYLRGLGRIYKSDWLKCATQEKVLLG</sequence>
<protein>
    <recommendedName>
        <fullName evidence="3">Heterokaryon incompatibility domain-containing protein</fullName>
    </recommendedName>
</protein>
<dbReference type="AlphaFoldDB" id="A0A1Y2LPX4"/>
<dbReference type="Proteomes" id="UP000193240">
    <property type="component" value="Unassembled WGS sequence"/>
</dbReference>